<gene>
    <name evidence="2" type="ORF">ParKJ_34470</name>
</gene>
<accession>A0AAP5QHZ0</accession>
<dbReference type="EMBL" id="JANSLM010000018">
    <property type="protein sequence ID" value="MDT8842542.1"/>
    <property type="molecule type" value="Genomic_DNA"/>
</dbReference>
<dbReference type="RefSeq" id="WP_315697366.1">
    <property type="nucleotide sequence ID" value="NZ_JANSLM010000018.1"/>
</dbReference>
<keyword evidence="1" id="KW-1133">Transmembrane helix</keyword>
<evidence type="ECO:0000313" key="2">
    <source>
        <dbReference type="EMBL" id="MDT8842542.1"/>
    </source>
</evidence>
<evidence type="ECO:0000256" key="1">
    <source>
        <dbReference type="SAM" id="Phobius"/>
    </source>
</evidence>
<proteinExistence type="predicted"/>
<keyword evidence="1" id="KW-0812">Transmembrane</keyword>
<dbReference type="Proteomes" id="UP001246473">
    <property type="component" value="Unassembled WGS sequence"/>
</dbReference>
<organism evidence="2 3">
    <name type="scientific">Paraburkholderia fungorum</name>
    <dbReference type="NCBI Taxonomy" id="134537"/>
    <lineage>
        <taxon>Bacteria</taxon>
        <taxon>Pseudomonadati</taxon>
        <taxon>Pseudomonadota</taxon>
        <taxon>Betaproteobacteria</taxon>
        <taxon>Burkholderiales</taxon>
        <taxon>Burkholderiaceae</taxon>
        <taxon>Paraburkholderia</taxon>
    </lineage>
</organism>
<sequence length="124" mass="14033">MQDFAYLFSDSAAAWLRGRGDARFHQYERFYRAGRASAQGADGFDLERSNEQYASFCRRSGNRLVQILDSKRFRSLMLFLVILWGGSLLLPTVGKSQPAAFGVVLCAVFVGMRVRARRGRSKSR</sequence>
<protein>
    <submittedName>
        <fullName evidence="2">Uncharacterized protein</fullName>
    </submittedName>
</protein>
<keyword evidence="1" id="KW-0472">Membrane</keyword>
<reference evidence="2" key="1">
    <citation type="submission" date="2022-08" db="EMBL/GenBank/DDBJ databases">
        <authorList>
            <person name="Kim S.-J."/>
        </authorList>
    </citation>
    <scope>NUCLEOTIDE SEQUENCE</scope>
    <source>
        <strain evidence="2">KJ</strain>
    </source>
</reference>
<feature type="transmembrane region" description="Helical" evidence="1">
    <location>
        <begin position="73"/>
        <end position="93"/>
    </location>
</feature>
<evidence type="ECO:0000313" key="3">
    <source>
        <dbReference type="Proteomes" id="UP001246473"/>
    </source>
</evidence>
<dbReference type="AlphaFoldDB" id="A0AAP5QHZ0"/>
<name>A0AAP5QHZ0_9BURK</name>
<comment type="caution">
    <text evidence="2">The sequence shown here is derived from an EMBL/GenBank/DDBJ whole genome shotgun (WGS) entry which is preliminary data.</text>
</comment>
<feature type="transmembrane region" description="Helical" evidence="1">
    <location>
        <begin position="99"/>
        <end position="116"/>
    </location>
</feature>